<proteinExistence type="predicted"/>
<evidence type="ECO:0000313" key="9">
    <source>
        <dbReference type="Proteomes" id="UP000199586"/>
    </source>
</evidence>
<feature type="region of interest" description="Disordered" evidence="6">
    <location>
        <begin position="132"/>
        <end position="151"/>
    </location>
</feature>
<keyword evidence="8" id="KW-0647">Proteasome</keyword>
<keyword evidence="3" id="KW-0378">Hydrolase</keyword>
<name>A0A1I5SWI7_9SPHN</name>
<dbReference type="PANTHER" id="PTHR34858:SF1">
    <property type="entry name" value="CYSO-CYSTEINE PEPTIDASE"/>
    <property type="match status" value="1"/>
</dbReference>
<dbReference type="GO" id="GO:0008270">
    <property type="term" value="F:zinc ion binding"/>
    <property type="evidence" value="ECO:0007669"/>
    <property type="project" value="TreeGrafter"/>
</dbReference>
<dbReference type="AlphaFoldDB" id="A0A1I5SWI7"/>
<reference evidence="8 9" key="1">
    <citation type="submission" date="2016-10" db="EMBL/GenBank/DDBJ databases">
        <authorList>
            <person name="de Groot N.N."/>
        </authorList>
    </citation>
    <scope>NUCLEOTIDE SEQUENCE [LARGE SCALE GENOMIC DNA]</scope>
    <source>
        <strain evidence="8 9">CGMCC 1.9113</strain>
    </source>
</reference>
<evidence type="ECO:0000256" key="2">
    <source>
        <dbReference type="ARBA" id="ARBA00022723"/>
    </source>
</evidence>
<organism evidence="8 9">
    <name type="scientific">Sphingomonas rubra</name>
    <dbReference type="NCBI Taxonomy" id="634430"/>
    <lineage>
        <taxon>Bacteria</taxon>
        <taxon>Pseudomonadati</taxon>
        <taxon>Pseudomonadota</taxon>
        <taxon>Alphaproteobacteria</taxon>
        <taxon>Sphingomonadales</taxon>
        <taxon>Sphingomonadaceae</taxon>
        <taxon>Sphingomonas</taxon>
    </lineage>
</organism>
<keyword evidence="4" id="KW-0862">Zinc</keyword>
<feature type="domain" description="JAB" evidence="7">
    <location>
        <begin position="7"/>
        <end position="115"/>
    </location>
</feature>
<dbReference type="RefSeq" id="WP_093333426.1">
    <property type="nucleotide sequence ID" value="NZ_FOXP01000006.1"/>
</dbReference>
<dbReference type="GO" id="GO:0008235">
    <property type="term" value="F:metalloexopeptidase activity"/>
    <property type="evidence" value="ECO:0007669"/>
    <property type="project" value="TreeGrafter"/>
</dbReference>
<dbReference type="CDD" id="cd08070">
    <property type="entry name" value="MPN_like"/>
    <property type="match status" value="1"/>
</dbReference>
<dbReference type="OrthoDB" id="9802958at2"/>
<dbReference type="STRING" id="634430.SAMN04488241_106202"/>
<dbReference type="GO" id="GO:0000502">
    <property type="term" value="C:proteasome complex"/>
    <property type="evidence" value="ECO:0007669"/>
    <property type="project" value="UniProtKB-KW"/>
</dbReference>
<dbReference type="Proteomes" id="UP000199586">
    <property type="component" value="Unassembled WGS sequence"/>
</dbReference>
<dbReference type="Gene3D" id="3.40.140.10">
    <property type="entry name" value="Cytidine Deaminase, domain 2"/>
    <property type="match status" value="1"/>
</dbReference>
<keyword evidence="9" id="KW-1185">Reference proteome</keyword>
<dbReference type="InterPro" id="IPR051929">
    <property type="entry name" value="VirAsm_ModProt"/>
</dbReference>
<evidence type="ECO:0000256" key="3">
    <source>
        <dbReference type="ARBA" id="ARBA00022801"/>
    </source>
</evidence>
<keyword evidence="1" id="KW-0645">Protease</keyword>
<evidence type="ECO:0000259" key="7">
    <source>
        <dbReference type="Pfam" id="PF14464"/>
    </source>
</evidence>
<dbReference type="InterPro" id="IPR028090">
    <property type="entry name" value="JAB_dom_prok"/>
</dbReference>
<dbReference type="SUPFAM" id="SSF102712">
    <property type="entry name" value="JAB1/MPN domain"/>
    <property type="match status" value="1"/>
</dbReference>
<keyword evidence="5" id="KW-0482">Metalloprotease</keyword>
<evidence type="ECO:0000256" key="5">
    <source>
        <dbReference type="ARBA" id="ARBA00023049"/>
    </source>
</evidence>
<evidence type="ECO:0000256" key="4">
    <source>
        <dbReference type="ARBA" id="ARBA00022833"/>
    </source>
</evidence>
<protein>
    <submittedName>
        <fullName evidence="8">Proteasome lid subunit RPN8/RPN11, contains Jab1/MPN metalloenzyme (JAMM) motif</fullName>
    </submittedName>
</protein>
<dbReference type="GO" id="GO:0006508">
    <property type="term" value="P:proteolysis"/>
    <property type="evidence" value="ECO:0007669"/>
    <property type="project" value="UniProtKB-KW"/>
</dbReference>
<accession>A0A1I5SWI7</accession>
<keyword evidence="2" id="KW-0479">Metal-binding</keyword>
<gene>
    <name evidence="8" type="ORF">SAMN04488241_106202</name>
</gene>
<dbReference type="EMBL" id="FOXP01000006">
    <property type="protein sequence ID" value="SFP75110.1"/>
    <property type="molecule type" value="Genomic_DNA"/>
</dbReference>
<evidence type="ECO:0000256" key="6">
    <source>
        <dbReference type="SAM" id="MobiDB-lite"/>
    </source>
</evidence>
<dbReference type="PANTHER" id="PTHR34858">
    <property type="entry name" value="CYSO-CYSTEINE PEPTIDASE"/>
    <property type="match status" value="1"/>
</dbReference>
<dbReference type="Pfam" id="PF14464">
    <property type="entry name" value="Prok-JAB"/>
    <property type="match status" value="1"/>
</dbReference>
<sequence>MLEISRESLDRIVAETMRDPVVEACGLLLGSGLRVDAVEPCRNVAADPARWFEIDPAALIAAHRRARAGEPAVIGCFHSHPGGRAEPSPRDAADAAPDGGIWIVVAGDHVTAWRAVAGGPLHGRFEPLHLPTRLPRRSAASTTGASHRDLS</sequence>
<evidence type="ECO:0000313" key="8">
    <source>
        <dbReference type="EMBL" id="SFP75110.1"/>
    </source>
</evidence>
<evidence type="ECO:0000256" key="1">
    <source>
        <dbReference type="ARBA" id="ARBA00022670"/>
    </source>
</evidence>